<name>A0AA38CU48_TAXCH</name>
<feature type="domain" description="BUB1 N-terminal" evidence="9">
    <location>
        <begin position="66"/>
        <end position="221"/>
    </location>
</feature>
<dbReference type="PANTHER" id="PTHR14030:SF19">
    <property type="entry name" value="MITOTIC SPINDLE CHECKPOINT PROTEIN BUBR1"/>
    <property type="match status" value="1"/>
</dbReference>
<dbReference type="PROSITE" id="PS51489">
    <property type="entry name" value="BUB1_N"/>
    <property type="match status" value="1"/>
</dbReference>
<keyword evidence="11" id="KW-1185">Reference proteome</keyword>
<comment type="caution">
    <text evidence="10">The sequence shown here is derived from an EMBL/GenBank/DDBJ whole genome shotgun (WGS) entry which is preliminary data.</text>
</comment>
<dbReference type="PANTHER" id="PTHR14030">
    <property type="entry name" value="MITOTIC CHECKPOINT SERINE/THREONINE-PROTEIN KINASE BUB1"/>
    <property type="match status" value="1"/>
</dbReference>
<dbReference type="GO" id="GO:0005634">
    <property type="term" value="C:nucleus"/>
    <property type="evidence" value="ECO:0007669"/>
    <property type="project" value="UniProtKB-SubCell"/>
</dbReference>
<evidence type="ECO:0000259" key="9">
    <source>
        <dbReference type="PROSITE" id="PS51489"/>
    </source>
</evidence>
<dbReference type="Gene3D" id="1.25.40.430">
    <property type="match status" value="1"/>
</dbReference>
<protein>
    <recommendedName>
        <fullName evidence="9">BUB1 N-terminal domain-containing protein</fullName>
    </recommendedName>
</protein>
<accession>A0AA38CU48</accession>
<keyword evidence="4" id="KW-0995">Kinetochore</keyword>
<dbReference type="AlphaFoldDB" id="A0AA38CU48"/>
<dbReference type="FunFam" id="1.25.40.430:FF:000004">
    <property type="entry name" value="Mitotic spindle checkpoint protein BUBR1"/>
    <property type="match status" value="1"/>
</dbReference>
<comment type="subcellular location">
    <subcellularLocation>
        <location evidence="2">Chromosome</location>
        <location evidence="2">Centromere</location>
        <location evidence="2">Kinetochore</location>
    </subcellularLocation>
    <subcellularLocation>
        <location evidence="1">Nucleus</location>
    </subcellularLocation>
</comment>
<evidence type="ECO:0000313" key="10">
    <source>
        <dbReference type="EMBL" id="KAH9302808.1"/>
    </source>
</evidence>
<evidence type="ECO:0000313" key="11">
    <source>
        <dbReference type="Proteomes" id="UP000824469"/>
    </source>
</evidence>
<dbReference type="GO" id="GO:0004672">
    <property type="term" value="F:protein kinase activity"/>
    <property type="evidence" value="ECO:0007669"/>
    <property type="project" value="TreeGrafter"/>
</dbReference>
<evidence type="ECO:0000256" key="5">
    <source>
        <dbReference type="ARBA" id="ARBA00023242"/>
    </source>
</evidence>
<dbReference type="Proteomes" id="UP000824469">
    <property type="component" value="Unassembled WGS sequence"/>
</dbReference>
<dbReference type="SMART" id="SM00777">
    <property type="entry name" value="Mad3_BUB1_I"/>
    <property type="match status" value="1"/>
</dbReference>
<dbReference type="Pfam" id="PF08311">
    <property type="entry name" value="Mad3_BUB1_I"/>
    <property type="match status" value="1"/>
</dbReference>
<dbReference type="GO" id="GO:0007094">
    <property type="term" value="P:mitotic spindle assembly checkpoint signaling"/>
    <property type="evidence" value="ECO:0007669"/>
    <property type="project" value="InterPro"/>
</dbReference>
<evidence type="ECO:0000256" key="1">
    <source>
        <dbReference type="ARBA" id="ARBA00004123"/>
    </source>
</evidence>
<dbReference type="InterPro" id="IPR015661">
    <property type="entry name" value="Bub1/Mad3"/>
</dbReference>
<feature type="non-terminal residue" evidence="10">
    <location>
        <position position="1"/>
    </location>
</feature>
<proteinExistence type="predicted"/>
<keyword evidence="6" id="KW-0131">Cell cycle</keyword>
<dbReference type="InterPro" id="IPR013212">
    <property type="entry name" value="Mad3/Bub1_I"/>
</dbReference>
<sequence>MDECEVIDREAEYLASNQEDGNEWEMYKENVKPLKEGRNVKLLNEALKGHRHNSVKHSLLDKRRKLIEAIDEYTGDDPLQPWIACIKWVRESFPSGGDQSGLLSIYEQCVRAFWNEKRYHGDLRYVKIWLEYADECADPEVVYNFLEVNGIGQDHSLFYIRYATCLELKNKMKKADEIYSLGIARSAQPVEKLEIARRQFKLRERKASKRKEDDTSPSRENGSFRSFGTVMNDMAPRQPLQSFQGPRKRTKPLTERNENQNLVIYSESTDELHSSPLEPSRSRAETREGQQLSWRTLGTRVERNKENTIIPTKWTGIKIPQRISKVAAPSIQVFVDEDCSRNYSTLMGQNKKPTNGLALQLSRGDLQAIK</sequence>
<evidence type="ECO:0000256" key="2">
    <source>
        <dbReference type="ARBA" id="ARBA00004629"/>
    </source>
</evidence>
<reference evidence="10 11" key="1">
    <citation type="journal article" date="2021" name="Nat. Plants">
        <title>The Taxus genome provides insights into paclitaxel biosynthesis.</title>
        <authorList>
            <person name="Xiong X."/>
            <person name="Gou J."/>
            <person name="Liao Q."/>
            <person name="Li Y."/>
            <person name="Zhou Q."/>
            <person name="Bi G."/>
            <person name="Li C."/>
            <person name="Du R."/>
            <person name="Wang X."/>
            <person name="Sun T."/>
            <person name="Guo L."/>
            <person name="Liang H."/>
            <person name="Lu P."/>
            <person name="Wu Y."/>
            <person name="Zhang Z."/>
            <person name="Ro D.K."/>
            <person name="Shang Y."/>
            <person name="Huang S."/>
            <person name="Yan J."/>
        </authorList>
    </citation>
    <scope>NUCLEOTIDE SEQUENCE [LARGE SCALE GENOMIC DNA]</scope>
    <source>
        <strain evidence="10">Ta-2019</strain>
    </source>
</reference>
<evidence type="ECO:0000256" key="4">
    <source>
        <dbReference type="ARBA" id="ARBA00022838"/>
    </source>
</evidence>
<evidence type="ECO:0000256" key="7">
    <source>
        <dbReference type="ARBA" id="ARBA00023328"/>
    </source>
</evidence>
<evidence type="ECO:0000256" key="6">
    <source>
        <dbReference type="ARBA" id="ARBA00023306"/>
    </source>
</evidence>
<keyword evidence="3" id="KW-0158">Chromosome</keyword>
<dbReference type="GO" id="GO:0051754">
    <property type="term" value="P:meiotic sister chromatid cohesion, centromeric"/>
    <property type="evidence" value="ECO:0007669"/>
    <property type="project" value="TreeGrafter"/>
</dbReference>
<dbReference type="GO" id="GO:0000776">
    <property type="term" value="C:kinetochore"/>
    <property type="evidence" value="ECO:0007669"/>
    <property type="project" value="UniProtKB-KW"/>
</dbReference>
<organism evidence="10 11">
    <name type="scientific">Taxus chinensis</name>
    <name type="common">Chinese yew</name>
    <name type="synonym">Taxus wallichiana var. chinensis</name>
    <dbReference type="NCBI Taxonomy" id="29808"/>
    <lineage>
        <taxon>Eukaryota</taxon>
        <taxon>Viridiplantae</taxon>
        <taxon>Streptophyta</taxon>
        <taxon>Embryophyta</taxon>
        <taxon>Tracheophyta</taxon>
        <taxon>Spermatophyta</taxon>
        <taxon>Pinopsida</taxon>
        <taxon>Pinidae</taxon>
        <taxon>Conifers II</taxon>
        <taxon>Cupressales</taxon>
        <taxon>Taxaceae</taxon>
        <taxon>Taxus</taxon>
    </lineage>
</organism>
<keyword evidence="5" id="KW-0539">Nucleus</keyword>
<feature type="region of interest" description="Disordered" evidence="8">
    <location>
        <begin position="204"/>
        <end position="289"/>
    </location>
</feature>
<evidence type="ECO:0000256" key="8">
    <source>
        <dbReference type="SAM" id="MobiDB-lite"/>
    </source>
</evidence>
<dbReference type="OMA" id="LIVIYEQ"/>
<dbReference type="EMBL" id="JAHRHJ020000009">
    <property type="protein sequence ID" value="KAH9302808.1"/>
    <property type="molecule type" value="Genomic_DNA"/>
</dbReference>
<evidence type="ECO:0000256" key="3">
    <source>
        <dbReference type="ARBA" id="ARBA00022454"/>
    </source>
</evidence>
<keyword evidence="7" id="KW-0137">Centromere</keyword>
<gene>
    <name evidence="10" type="ORF">KI387_014391</name>
</gene>